<accession>D4LD51</accession>
<keyword evidence="2" id="KW-1185">Reference proteome</keyword>
<dbReference type="STRING" id="213810.RUM_14390"/>
<protein>
    <submittedName>
        <fullName evidence="1">Uncharacterized protein</fullName>
    </submittedName>
</protein>
<gene>
    <name evidence="1" type="ordered locus">RUM_14390</name>
</gene>
<proteinExistence type="predicted"/>
<evidence type="ECO:0000313" key="2">
    <source>
        <dbReference type="Proteomes" id="UP000007054"/>
    </source>
</evidence>
<dbReference type="AlphaFoldDB" id="D4LD51"/>
<reference evidence="1" key="2">
    <citation type="submission" date="2010-03" db="EMBL/GenBank/DDBJ databases">
        <authorList>
            <person name="Pajon A."/>
        </authorList>
    </citation>
    <scope>NUCLEOTIDE SEQUENCE</scope>
    <source>
        <strain evidence="1">Type strain: 18P13</strain>
    </source>
</reference>
<name>D4LD51_RUMC1</name>
<dbReference type="EMBL" id="FP929052">
    <property type="protein sequence ID" value="CBL17546.1"/>
    <property type="molecule type" value="Genomic_DNA"/>
</dbReference>
<dbReference type="HOGENOM" id="CLU_3426702_0_0_9"/>
<dbReference type="Proteomes" id="UP000007054">
    <property type="component" value="Chromosome"/>
</dbReference>
<sequence>MRTAQIRLGQDSIEKKKMVDL</sequence>
<reference evidence="1" key="1">
    <citation type="submission" date="2010-03" db="EMBL/GenBank/DDBJ databases">
        <title>The genome sequence of Ruminococcus sp. 18P13.</title>
        <authorList>
            <consortium name="metaHIT consortium -- http://www.metahit.eu/"/>
            <person name="Pajon A."/>
            <person name="Turner K."/>
            <person name="Parkhill J."/>
            <person name="Bernalier A."/>
        </authorList>
    </citation>
    <scope>NUCLEOTIDE SEQUENCE [LARGE SCALE GENOMIC DNA]</scope>
    <source>
        <strain evidence="1">Type strain: 18P13</strain>
    </source>
</reference>
<organism evidence="1 2">
    <name type="scientific">Ruminococcus champanellensis (strain DSM 18848 / JCM 17042 / KCTC 15320 / 18P13)</name>
    <dbReference type="NCBI Taxonomy" id="213810"/>
    <lineage>
        <taxon>Bacteria</taxon>
        <taxon>Bacillati</taxon>
        <taxon>Bacillota</taxon>
        <taxon>Clostridia</taxon>
        <taxon>Eubacteriales</taxon>
        <taxon>Oscillospiraceae</taxon>
        <taxon>Ruminococcus</taxon>
    </lineage>
</organism>
<evidence type="ECO:0000313" key="1">
    <source>
        <dbReference type="EMBL" id="CBL17546.1"/>
    </source>
</evidence>
<dbReference type="KEGG" id="rch:RUM_14390"/>